<dbReference type="InterPro" id="IPR017946">
    <property type="entry name" value="PLC-like_Pdiesterase_TIM-brl"/>
</dbReference>
<evidence type="ECO:0000313" key="3">
    <source>
        <dbReference type="EMBL" id="QKX58237.1"/>
    </source>
</evidence>
<dbReference type="KEGG" id="trg:TRUGW13939_05358"/>
<reference evidence="4" key="1">
    <citation type="submission" date="2020-06" db="EMBL/GenBank/DDBJ databases">
        <title>A chromosome-scale genome assembly of Talaromyces rugulosus W13939.</title>
        <authorList>
            <person name="Wang B."/>
            <person name="Guo L."/>
            <person name="Ye K."/>
            <person name="Wang L."/>
        </authorList>
    </citation>
    <scope>NUCLEOTIDE SEQUENCE [LARGE SCALE GENOMIC DNA]</scope>
    <source>
        <strain evidence="4">W13939</strain>
    </source>
</reference>
<feature type="domain" description="Phosphatidylinositol-specific phospholipase C X" evidence="2">
    <location>
        <begin position="54"/>
        <end position="224"/>
    </location>
</feature>
<dbReference type="InterPro" id="IPR051057">
    <property type="entry name" value="PI-PLC_domain"/>
</dbReference>
<sequence>MKALHTGIAFLPILAKATSLSSYALQNVLSDASPIFGQYSKETNANTEWMKRYPDDTLLVHMNIPGTHDSATWNYSQATQDAMAGITALNQVTVPPPETFRCQDRSLIDMLNSGIRALDLRYAFDPTNTSLIFYHSQALLSEAANLENVLFGFYQWLEDHPSEIIILSLQYEGSTAKYYANDAEVQLALFDALTSPAAHDYFLQTKDELGTLGDARGKIILMRRFDLDQLPSQYTEALPGLHFSPNLWTDNSPDIELVYNTKKNLTAYIEDYYEPQTPTGSNATENIQWKYNATIANIRKAALHYPDSLFWTWASSENTGNVPPDWPRIMAVGNSTDYTPEGGVNQQLIPFLKELKGKRLGIVMFDFFNQPAHLIDTFLDL</sequence>
<organism evidence="3 4">
    <name type="scientific">Talaromyces rugulosus</name>
    <name type="common">Penicillium rugulosum</name>
    <dbReference type="NCBI Taxonomy" id="121627"/>
    <lineage>
        <taxon>Eukaryota</taxon>
        <taxon>Fungi</taxon>
        <taxon>Dikarya</taxon>
        <taxon>Ascomycota</taxon>
        <taxon>Pezizomycotina</taxon>
        <taxon>Eurotiomycetes</taxon>
        <taxon>Eurotiomycetidae</taxon>
        <taxon>Eurotiales</taxon>
        <taxon>Trichocomaceae</taxon>
        <taxon>Talaromyces</taxon>
        <taxon>Talaromyces sect. Islandici</taxon>
    </lineage>
</organism>
<proteinExistence type="predicted"/>
<keyword evidence="1" id="KW-0732">Signal</keyword>
<dbReference type="SUPFAM" id="SSF51695">
    <property type="entry name" value="PLC-like phosphodiesterases"/>
    <property type="match status" value="1"/>
</dbReference>
<dbReference type="Proteomes" id="UP000509510">
    <property type="component" value="Chromosome III"/>
</dbReference>
<feature type="signal peptide" evidence="1">
    <location>
        <begin position="1"/>
        <end position="19"/>
    </location>
</feature>
<dbReference type="GO" id="GO:0006629">
    <property type="term" value="P:lipid metabolic process"/>
    <property type="evidence" value="ECO:0007669"/>
    <property type="project" value="InterPro"/>
</dbReference>
<evidence type="ECO:0000256" key="1">
    <source>
        <dbReference type="SAM" id="SignalP"/>
    </source>
</evidence>
<accession>A0A7H8QW88</accession>
<dbReference type="InterPro" id="IPR000909">
    <property type="entry name" value="PLipase_C_PInositol-sp_X_dom"/>
</dbReference>
<dbReference type="SMART" id="SM00148">
    <property type="entry name" value="PLCXc"/>
    <property type="match status" value="1"/>
</dbReference>
<dbReference type="RefSeq" id="XP_035344415.1">
    <property type="nucleotide sequence ID" value="XM_035488522.1"/>
</dbReference>
<dbReference type="GeneID" id="55992856"/>
<dbReference type="OrthoDB" id="1046782at2759"/>
<dbReference type="AlphaFoldDB" id="A0A7H8QW88"/>
<dbReference type="GO" id="GO:0008081">
    <property type="term" value="F:phosphoric diester hydrolase activity"/>
    <property type="evidence" value="ECO:0007669"/>
    <property type="project" value="InterPro"/>
</dbReference>
<dbReference type="PROSITE" id="PS50007">
    <property type="entry name" value="PIPLC_X_DOMAIN"/>
    <property type="match status" value="1"/>
</dbReference>
<dbReference type="CDD" id="cd08586">
    <property type="entry name" value="PI-PLCc_BcPLC_like"/>
    <property type="match status" value="1"/>
</dbReference>
<protein>
    <recommendedName>
        <fullName evidence="2">Phosphatidylinositol-specific phospholipase C X domain-containing protein</fullName>
    </recommendedName>
</protein>
<name>A0A7H8QW88_TALRU</name>
<keyword evidence="4" id="KW-1185">Reference proteome</keyword>
<dbReference type="PANTHER" id="PTHR13593:SF116">
    <property type="entry name" value="PLC-LIKE PHOSPHODIESTERASE"/>
    <property type="match status" value="1"/>
</dbReference>
<evidence type="ECO:0000313" key="4">
    <source>
        <dbReference type="Proteomes" id="UP000509510"/>
    </source>
</evidence>
<dbReference type="PANTHER" id="PTHR13593">
    <property type="match status" value="1"/>
</dbReference>
<dbReference type="Pfam" id="PF00388">
    <property type="entry name" value="PI-PLC-X"/>
    <property type="match status" value="1"/>
</dbReference>
<evidence type="ECO:0000259" key="2">
    <source>
        <dbReference type="SMART" id="SM00148"/>
    </source>
</evidence>
<dbReference type="EMBL" id="CP055900">
    <property type="protein sequence ID" value="QKX58237.1"/>
    <property type="molecule type" value="Genomic_DNA"/>
</dbReference>
<feature type="chain" id="PRO_5028856465" description="Phosphatidylinositol-specific phospholipase C X domain-containing protein" evidence="1">
    <location>
        <begin position="20"/>
        <end position="381"/>
    </location>
</feature>
<gene>
    <name evidence="3" type="ORF">TRUGW13939_05358</name>
</gene>
<dbReference type="Gene3D" id="3.20.20.190">
    <property type="entry name" value="Phosphatidylinositol (PI) phosphodiesterase"/>
    <property type="match status" value="1"/>
</dbReference>